<dbReference type="STRING" id="286115.A0A507DEP5"/>
<comment type="caution">
    <text evidence="3">The sequence shown here is derived from an EMBL/GenBank/DDBJ whole genome shotgun (WGS) entry which is preliminary data.</text>
</comment>
<feature type="compositionally biased region" description="Polar residues" evidence="2">
    <location>
        <begin position="179"/>
        <end position="188"/>
    </location>
</feature>
<dbReference type="GO" id="GO:0097730">
    <property type="term" value="C:non-motile cilium"/>
    <property type="evidence" value="ECO:0007669"/>
    <property type="project" value="TreeGrafter"/>
</dbReference>
<protein>
    <submittedName>
        <fullName evidence="3">Uncharacterized protein</fullName>
    </submittedName>
</protein>
<dbReference type="Pfam" id="PF13432">
    <property type="entry name" value="TPR_16"/>
    <property type="match status" value="2"/>
</dbReference>
<dbReference type="GO" id="GO:1905515">
    <property type="term" value="P:non-motile cilium assembly"/>
    <property type="evidence" value="ECO:0007669"/>
    <property type="project" value="TreeGrafter"/>
</dbReference>
<evidence type="ECO:0000313" key="4">
    <source>
        <dbReference type="Proteomes" id="UP000317494"/>
    </source>
</evidence>
<dbReference type="GO" id="GO:0097546">
    <property type="term" value="C:ciliary base"/>
    <property type="evidence" value="ECO:0007669"/>
    <property type="project" value="TreeGrafter"/>
</dbReference>
<dbReference type="AlphaFoldDB" id="A0A507DEP5"/>
<name>A0A507DEP5_9FUNG</name>
<dbReference type="GO" id="GO:0036064">
    <property type="term" value="C:ciliary basal body"/>
    <property type="evidence" value="ECO:0007669"/>
    <property type="project" value="TreeGrafter"/>
</dbReference>
<feature type="repeat" description="TPR" evidence="1">
    <location>
        <begin position="347"/>
        <end position="380"/>
    </location>
</feature>
<dbReference type="PANTHER" id="PTHR44117:SF1">
    <property type="entry name" value="INTRAFLAGELLAR TRANSPORT PROTEIN 88 HOMOLOG"/>
    <property type="match status" value="1"/>
</dbReference>
<dbReference type="SMART" id="SM00028">
    <property type="entry name" value="TPR"/>
    <property type="match status" value="9"/>
</dbReference>
<dbReference type="PROSITE" id="PS50293">
    <property type="entry name" value="TPR_REGION"/>
    <property type="match status" value="1"/>
</dbReference>
<dbReference type="SUPFAM" id="SSF48452">
    <property type="entry name" value="TPR-like"/>
    <property type="match status" value="3"/>
</dbReference>
<dbReference type="EMBL" id="QEAN01000084">
    <property type="protein sequence ID" value="TPX49338.1"/>
    <property type="molecule type" value="Genomic_DNA"/>
</dbReference>
<evidence type="ECO:0000256" key="1">
    <source>
        <dbReference type="PROSITE-ProRule" id="PRU00339"/>
    </source>
</evidence>
<dbReference type="VEuPathDB" id="FungiDB:SeMB42_g02652"/>
<dbReference type="Pfam" id="PF13424">
    <property type="entry name" value="TPR_12"/>
    <property type="match status" value="1"/>
</dbReference>
<dbReference type="GO" id="GO:0005814">
    <property type="term" value="C:centriole"/>
    <property type="evidence" value="ECO:0007669"/>
    <property type="project" value="TreeGrafter"/>
</dbReference>
<feature type="repeat" description="TPR" evidence="1">
    <location>
        <begin position="308"/>
        <end position="341"/>
    </location>
</feature>
<feature type="repeat" description="TPR" evidence="1">
    <location>
        <begin position="721"/>
        <end position="754"/>
    </location>
</feature>
<evidence type="ECO:0000313" key="3">
    <source>
        <dbReference type="EMBL" id="TPX49338.1"/>
    </source>
</evidence>
<dbReference type="PROSITE" id="PS50005">
    <property type="entry name" value="TPR"/>
    <property type="match status" value="4"/>
</dbReference>
<reference evidence="3 4" key="1">
    <citation type="journal article" date="2019" name="Sci. Rep.">
        <title>Comparative genomics of chytrid fungi reveal insights into the obligate biotrophic and pathogenic lifestyle of Synchytrium endobioticum.</title>
        <authorList>
            <person name="van de Vossenberg B.T.L.H."/>
            <person name="Warris S."/>
            <person name="Nguyen H.D.T."/>
            <person name="van Gent-Pelzer M.P.E."/>
            <person name="Joly D.L."/>
            <person name="van de Geest H.C."/>
            <person name="Bonants P.J.M."/>
            <person name="Smith D.S."/>
            <person name="Levesque C.A."/>
            <person name="van der Lee T.A.J."/>
        </authorList>
    </citation>
    <scope>NUCLEOTIDE SEQUENCE [LARGE SCALE GENOMIC DNA]</scope>
    <source>
        <strain evidence="3 4">MB42</strain>
    </source>
</reference>
<gene>
    <name evidence="3" type="ORF">SeMB42_g02652</name>
</gene>
<feature type="region of interest" description="Disordered" evidence="2">
    <location>
        <begin position="162"/>
        <end position="195"/>
    </location>
</feature>
<dbReference type="Proteomes" id="UP000317494">
    <property type="component" value="Unassembled WGS sequence"/>
</dbReference>
<dbReference type="GO" id="GO:0019894">
    <property type="term" value="F:kinesin binding"/>
    <property type="evidence" value="ECO:0007669"/>
    <property type="project" value="TreeGrafter"/>
</dbReference>
<dbReference type="Pfam" id="PF13181">
    <property type="entry name" value="TPR_8"/>
    <property type="match status" value="1"/>
</dbReference>
<proteinExistence type="predicted"/>
<organism evidence="3 4">
    <name type="scientific">Synchytrium endobioticum</name>
    <dbReference type="NCBI Taxonomy" id="286115"/>
    <lineage>
        <taxon>Eukaryota</taxon>
        <taxon>Fungi</taxon>
        <taxon>Fungi incertae sedis</taxon>
        <taxon>Chytridiomycota</taxon>
        <taxon>Chytridiomycota incertae sedis</taxon>
        <taxon>Chytridiomycetes</taxon>
        <taxon>Synchytriales</taxon>
        <taxon>Synchytriaceae</taxon>
        <taxon>Synchytrium</taxon>
    </lineage>
</organism>
<dbReference type="Gene3D" id="1.25.40.10">
    <property type="entry name" value="Tetratricopeptide repeat domain"/>
    <property type="match status" value="2"/>
</dbReference>
<sequence>MHQCKLRKHAHLPNITGTWDDAGAGAGASKMDTTRTYASVAYSAAAKGPLIASALAYLNRSDCRIDLKMADDDDMYTFRASAASVTNRGQFHSSSSFENASSTIGRATGARMLGPSKGFTSYNSSSNSASGSMGIGGIATGVSPPFPPSTAAMMLGDGRPKTASVRAAGYSSRGRRGTKSGNDPTSPLKSPMEAERSVAEETIHAMEKQISNAVDASALAAANGELELALEMAVDAIKKEKRLAKAREHTHASPTGASPSNSVDLANPDLTYCVLLNLAARQAASGMLNEALNTYMTVVKNKVFAQAGRLRVNIGNIYFQQGKYLQAIKMYRMALDQLPSNNQAVRLKIMRNIGNAFVKVGQFQDAITSFEAVMDVSPEFHTGFNLVLCYFALGDAERMKRGLQKLLSIKHMDVSADATSEEDNAIADDPLTIMIREKKTNTEKCILLAARLIAPAIGDEQSSGYDWVVESMKASTHLELARELEIAKALHFLKKKDFAQAIETFRSFEKREAKLAGTASANLSFLYFLEGDFKSAEKYAEMALASDRYNSKVHNNRGNCYFAKGQYDQAKIQYTEAISVDALCLEAMFNLALTCKRLNQEDEAMQWLDKLQTLTDNNAEILYHIADMYEKRGDVGQAFEQWNLVTSIVPTDPGILTRMAEACDKDNEKGQAYHYYLEAYRYAPCKFDVISWLGDHYIHEEMYEQALRVYKTATLISPLDVRWHLAIARCMRTKGDYQNALDVYRRVHSVFPENVECLQCLVRICSDLRLKDAHDFTVKLKNLTRDADLTVLNDDASPRKVAKCNASISDAMNGGSKPRSYSETGEAAYRTTESCIPVNRPMPTSNAPIEFEA</sequence>
<feature type="repeat" description="TPR" evidence="1">
    <location>
        <begin position="551"/>
        <end position="584"/>
    </location>
</feature>
<dbReference type="Pfam" id="PF00515">
    <property type="entry name" value="TPR_1"/>
    <property type="match status" value="1"/>
</dbReference>
<dbReference type="InterPro" id="IPR011990">
    <property type="entry name" value="TPR-like_helical_dom_sf"/>
</dbReference>
<feature type="compositionally biased region" description="Low complexity" evidence="2">
    <location>
        <begin position="163"/>
        <end position="172"/>
    </location>
</feature>
<evidence type="ECO:0000256" key="2">
    <source>
        <dbReference type="SAM" id="MobiDB-lite"/>
    </source>
</evidence>
<dbReference type="GO" id="GO:0042073">
    <property type="term" value="P:intraciliary transport"/>
    <property type="evidence" value="ECO:0007669"/>
    <property type="project" value="TreeGrafter"/>
</dbReference>
<keyword evidence="4" id="KW-1185">Reference proteome</keyword>
<dbReference type="PANTHER" id="PTHR44117">
    <property type="entry name" value="INTRAFLAGELLAR TRANSPORT PROTEIN 88 HOMOLOG"/>
    <property type="match status" value="1"/>
</dbReference>
<dbReference type="InterPro" id="IPR019734">
    <property type="entry name" value="TPR_rpt"/>
</dbReference>
<accession>A0A507DEP5</accession>
<keyword evidence="1" id="KW-0802">TPR repeat</keyword>